<comment type="caution">
    <text evidence="1">The sequence shown here is derived from an EMBL/GenBank/DDBJ whole genome shotgun (WGS) entry which is preliminary data.</text>
</comment>
<gene>
    <name evidence="1" type="ORF">EI555_006748</name>
</gene>
<evidence type="ECO:0000313" key="1">
    <source>
        <dbReference type="EMBL" id="TKC46880.1"/>
    </source>
</evidence>
<evidence type="ECO:0000313" key="2">
    <source>
        <dbReference type="Proteomes" id="UP000308365"/>
    </source>
</evidence>
<protein>
    <submittedName>
        <fullName evidence="1">Uncharacterized protein</fullName>
    </submittedName>
</protein>
<reference evidence="2" key="1">
    <citation type="journal article" date="2019" name="IScience">
        <title>Narwhal Genome Reveals Long-Term Low Genetic Diversity despite Current Large Abundance Size.</title>
        <authorList>
            <person name="Westbury M.V."/>
            <person name="Petersen B."/>
            <person name="Garde E."/>
            <person name="Heide-Jorgensen M.P."/>
            <person name="Lorenzen E.D."/>
        </authorList>
    </citation>
    <scope>NUCLEOTIDE SEQUENCE [LARGE SCALE GENOMIC DNA]</scope>
</reference>
<name>A0A4V5P9B6_MONMO</name>
<dbReference type="EMBL" id="RWIC01000238">
    <property type="protein sequence ID" value="TKC46880.1"/>
    <property type="molecule type" value="Genomic_DNA"/>
</dbReference>
<organism evidence="1 2">
    <name type="scientific">Monodon monoceros</name>
    <name type="common">Narwhal</name>
    <name type="synonym">Ceratodon monodon</name>
    <dbReference type="NCBI Taxonomy" id="40151"/>
    <lineage>
        <taxon>Eukaryota</taxon>
        <taxon>Metazoa</taxon>
        <taxon>Chordata</taxon>
        <taxon>Craniata</taxon>
        <taxon>Vertebrata</taxon>
        <taxon>Euteleostomi</taxon>
        <taxon>Mammalia</taxon>
        <taxon>Eutheria</taxon>
        <taxon>Laurasiatheria</taxon>
        <taxon>Artiodactyla</taxon>
        <taxon>Whippomorpha</taxon>
        <taxon>Cetacea</taxon>
        <taxon>Odontoceti</taxon>
        <taxon>Monodontidae</taxon>
        <taxon>Monodon</taxon>
    </lineage>
</organism>
<proteinExistence type="predicted"/>
<sequence length="104" mass="10975">MPGAVQALGHSVYQEPQACPPKADSRGFGRRAVRRKPSGQVAWSLPFPALTTSQKRLYSCACSTEEMPRGARVCGQCCCARGCTPAFLWGVCPGVSEAVTGSTP</sequence>
<accession>A0A4V5P9B6</accession>
<dbReference type="AlphaFoldDB" id="A0A4V5P9B6"/>
<dbReference type="Proteomes" id="UP000308365">
    <property type="component" value="Unassembled WGS sequence"/>
</dbReference>